<dbReference type="GO" id="GO:0000045">
    <property type="term" value="P:autophagosome assembly"/>
    <property type="evidence" value="ECO:0007669"/>
    <property type="project" value="TreeGrafter"/>
</dbReference>
<comment type="similarity">
    <text evidence="1">Belongs to the ATG10 family.</text>
</comment>
<evidence type="ECO:0000256" key="2">
    <source>
        <dbReference type="ARBA" id="ARBA00021099"/>
    </source>
</evidence>
<proteinExistence type="inferred from homology"/>
<evidence type="ECO:0000256" key="3">
    <source>
        <dbReference type="ARBA" id="ARBA00022679"/>
    </source>
</evidence>
<evidence type="ECO:0000256" key="1">
    <source>
        <dbReference type="ARBA" id="ARBA00005696"/>
    </source>
</evidence>
<evidence type="ECO:0000256" key="5">
    <source>
        <dbReference type="ARBA" id="ARBA00023006"/>
    </source>
</evidence>
<protein>
    <recommendedName>
        <fullName evidence="2">Ubiquitin-like-conjugating enzyme ATG10</fullName>
    </recommendedName>
    <alternativeName>
        <fullName evidence="6">Autophagy-related protein 10</fullName>
    </alternativeName>
</protein>
<reference evidence="7 8" key="1">
    <citation type="submission" date="2024-04" db="EMBL/GenBank/DDBJ databases">
        <authorList>
            <person name="Waldvogel A.-M."/>
            <person name="Schoenle A."/>
        </authorList>
    </citation>
    <scope>NUCLEOTIDE SEQUENCE [LARGE SCALE GENOMIC DNA]</scope>
</reference>
<name>A0AAV2JVC1_KNICA</name>
<dbReference type="GO" id="GO:0005829">
    <property type="term" value="C:cytosol"/>
    <property type="evidence" value="ECO:0007669"/>
    <property type="project" value="TreeGrafter"/>
</dbReference>
<dbReference type="AlphaFoldDB" id="A0AAV2JVC1"/>
<dbReference type="GO" id="GO:0000422">
    <property type="term" value="P:autophagy of mitochondrion"/>
    <property type="evidence" value="ECO:0007669"/>
    <property type="project" value="TreeGrafter"/>
</dbReference>
<keyword evidence="8" id="KW-1185">Reference proteome</keyword>
<keyword evidence="5" id="KW-0072">Autophagy</keyword>
<sequence>MKMISGLDEDSFVACCRLVLQKSEELRDGWRWEQGSEGYLRKTVLHSVSIQEAENSEREIAHKECQSSEAVLLDDEDDDNVAGANCPADPPLWVHSEFHVLFSSSYRTPVMFFRSNTLEGRALSLDAMWSFIKPKLKSSSEEDLLSTVTQQEHPLLGQTFFMLHPCKTNTFMRPVLQAAQRENRAVNYVLTWLSVVGPLVDLFPILLCSRTRASVSERLGFQPTL</sequence>
<evidence type="ECO:0000256" key="6">
    <source>
        <dbReference type="ARBA" id="ARBA00029833"/>
    </source>
</evidence>
<dbReference type="Pfam" id="PF03987">
    <property type="entry name" value="Autophagy_act_C"/>
    <property type="match status" value="1"/>
</dbReference>
<dbReference type="GO" id="GO:0061651">
    <property type="term" value="F:Atg12 conjugating enzyme activity"/>
    <property type="evidence" value="ECO:0007669"/>
    <property type="project" value="TreeGrafter"/>
</dbReference>
<dbReference type="GO" id="GO:0032446">
    <property type="term" value="P:protein modification by small protein conjugation"/>
    <property type="evidence" value="ECO:0007669"/>
    <property type="project" value="TreeGrafter"/>
</dbReference>
<keyword evidence="3" id="KW-0808">Transferase</keyword>
<evidence type="ECO:0000313" key="8">
    <source>
        <dbReference type="Proteomes" id="UP001497482"/>
    </source>
</evidence>
<dbReference type="Proteomes" id="UP001497482">
    <property type="component" value="Chromosome 14"/>
</dbReference>
<dbReference type="EMBL" id="OZ035836">
    <property type="protein sequence ID" value="CAL1580570.1"/>
    <property type="molecule type" value="Genomic_DNA"/>
</dbReference>
<accession>A0AAV2JVC1</accession>
<evidence type="ECO:0000313" key="7">
    <source>
        <dbReference type="EMBL" id="CAL1580570.1"/>
    </source>
</evidence>
<gene>
    <name evidence="7" type="ORF">KC01_LOCUS11395</name>
</gene>
<keyword evidence="4" id="KW-0833">Ubl conjugation pathway</keyword>
<dbReference type="Gene3D" id="3.30.1460.50">
    <property type="match status" value="1"/>
</dbReference>
<dbReference type="PANTHER" id="PTHR14957">
    <property type="entry name" value="UBIQUITIN-LIKE-CONJUGATING ENZYME ATG10"/>
    <property type="match status" value="1"/>
</dbReference>
<organism evidence="7 8">
    <name type="scientific">Knipowitschia caucasica</name>
    <name type="common">Caucasian dwarf goby</name>
    <name type="synonym">Pomatoschistus caucasicus</name>
    <dbReference type="NCBI Taxonomy" id="637954"/>
    <lineage>
        <taxon>Eukaryota</taxon>
        <taxon>Metazoa</taxon>
        <taxon>Chordata</taxon>
        <taxon>Craniata</taxon>
        <taxon>Vertebrata</taxon>
        <taxon>Euteleostomi</taxon>
        <taxon>Actinopterygii</taxon>
        <taxon>Neopterygii</taxon>
        <taxon>Teleostei</taxon>
        <taxon>Neoteleostei</taxon>
        <taxon>Acanthomorphata</taxon>
        <taxon>Gobiaria</taxon>
        <taxon>Gobiiformes</taxon>
        <taxon>Gobioidei</taxon>
        <taxon>Gobiidae</taxon>
        <taxon>Gobiinae</taxon>
        <taxon>Knipowitschia</taxon>
    </lineage>
</organism>
<dbReference type="PANTHER" id="PTHR14957:SF1">
    <property type="entry name" value="UBIQUITIN-LIKE-CONJUGATING ENZYME ATG10"/>
    <property type="match status" value="1"/>
</dbReference>
<dbReference type="InterPro" id="IPR007135">
    <property type="entry name" value="Atg3/Atg10"/>
</dbReference>
<evidence type="ECO:0000256" key="4">
    <source>
        <dbReference type="ARBA" id="ARBA00022786"/>
    </source>
</evidence>